<protein>
    <submittedName>
        <fullName evidence="3">Uncharacterized protein</fullName>
    </submittedName>
</protein>
<dbReference type="STRING" id="1348632.GCA_001591745_01720"/>
<accession>A0A2A5RWL9</accession>
<name>A0A2A5RWL9_9LACT</name>
<evidence type="ECO:0000313" key="4">
    <source>
        <dbReference type="Proteomes" id="UP000242246"/>
    </source>
</evidence>
<evidence type="ECO:0000256" key="2">
    <source>
        <dbReference type="SAM" id="Phobius"/>
    </source>
</evidence>
<feature type="region of interest" description="Disordered" evidence="1">
    <location>
        <begin position="1"/>
        <end position="39"/>
    </location>
</feature>
<proteinExistence type="predicted"/>
<dbReference type="EMBL" id="JXJX01000013">
    <property type="protein sequence ID" value="PCS05590.1"/>
    <property type="molecule type" value="Genomic_DNA"/>
</dbReference>
<reference evidence="3 4" key="1">
    <citation type="submission" date="2014-12" db="EMBL/GenBank/DDBJ databases">
        <title>Draft genome sequences of 10 type strains of Lactococcus.</title>
        <authorList>
            <person name="Sun Z."/>
            <person name="Zhong Z."/>
            <person name="Liu W."/>
            <person name="Zhang W."/>
            <person name="Zhang H."/>
        </authorList>
    </citation>
    <scope>NUCLEOTIDE SEQUENCE [LARGE SCALE GENOMIC DNA]</scope>
    <source>
        <strain evidence="3 4">DSM 20686</strain>
    </source>
</reference>
<keyword evidence="2" id="KW-0812">Transmembrane</keyword>
<feature type="compositionally biased region" description="Basic and acidic residues" evidence="1">
    <location>
        <begin position="1"/>
        <end position="17"/>
    </location>
</feature>
<evidence type="ECO:0000256" key="1">
    <source>
        <dbReference type="SAM" id="MobiDB-lite"/>
    </source>
</evidence>
<organism evidence="3 4">
    <name type="scientific">Pseudolactococcus plantarum</name>
    <dbReference type="NCBI Taxonomy" id="1365"/>
    <lineage>
        <taxon>Bacteria</taxon>
        <taxon>Bacillati</taxon>
        <taxon>Bacillota</taxon>
        <taxon>Bacilli</taxon>
        <taxon>Lactobacillales</taxon>
        <taxon>Streptococcaceae</taxon>
        <taxon>Pseudolactococcus</taxon>
    </lineage>
</organism>
<dbReference type="Proteomes" id="UP000242246">
    <property type="component" value="Unassembled WGS sequence"/>
</dbReference>
<gene>
    <name evidence="3" type="ORF">RU87_GL000507</name>
</gene>
<comment type="caution">
    <text evidence="3">The sequence shown here is derived from an EMBL/GenBank/DDBJ whole genome shotgun (WGS) entry which is preliminary data.</text>
</comment>
<keyword evidence="2" id="KW-0472">Membrane</keyword>
<sequence length="105" mass="12009">MIATHKSEPVKSTKADDTTSYYSTYDGDDSQTEKTENQKNGEKAAIIFLTIFLGAGYTILIFMGTEMIIKHFSNVAENKGIQFEMFKQTEEYGYYVKHLEETKNN</sequence>
<keyword evidence="4" id="KW-1185">Reference proteome</keyword>
<evidence type="ECO:0000313" key="3">
    <source>
        <dbReference type="EMBL" id="PCS05590.1"/>
    </source>
</evidence>
<keyword evidence="2" id="KW-1133">Transmembrane helix</keyword>
<dbReference type="AlphaFoldDB" id="A0A2A5RWL9"/>
<feature type="transmembrane region" description="Helical" evidence="2">
    <location>
        <begin position="44"/>
        <end position="63"/>
    </location>
</feature>